<organism evidence="2 3">
    <name type="scientific">Linum trigynum</name>
    <dbReference type="NCBI Taxonomy" id="586398"/>
    <lineage>
        <taxon>Eukaryota</taxon>
        <taxon>Viridiplantae</taxon>
        <taxon>Streptophyta</taxon>
        <taxon>Embryophyta</taxon>
        <taxon>Tracheophyta</taxon>
        <taxon>Spermatophyta</taxon>
        <taxon>Magnoliopsida</taxon>
        <taxon>eudicotyledons</taxon>
        <taxon>Gunneridae</taxon>
        <taxon>Pentapetalae</taxon>
        <taxon>rosids</taxon>
        <taxon>fabids</taxon>
        <taxon>Malpighiales</taxon>
        <taxon>Linaceae</taxon>
        <taxon>Linum</taxon>
    </lineage>
</organism>
<evidence type="ECO:0000313" key="2">
    <source>
        <dbReference type="EMBL" id="CAL1398433.1"/>
    </source>
</evidence>
<feature type="compositionally biased region" description="Acidic residues" evidence="1">
    <location>
        <begin position="59"/>
        <end position="69"/>
    </location>
</feature>
<dbReference type="Proteomes" id="UP001497516">
    <property type="component" value="Chromosome 6"/>
</dbReference>
<dbReference type="Pfam" id="PF07891">
    <property type="entry name" value="DUF1666"/>
    <property type="match status" value="1"/>
</dbReference>
<gene>
    <name evidence="2" type="ORF">LTRI10_LOCUS38666</name>
</gene>
<feature type="region of interest" description="Disordered" evidence="1">
    <location>
        <begin position="92"/>
        <end position="114"/>
    </location>
</feature>
<accession>A0AAV2FJJ3</accession>
<name>A0AAV2FJJ3_9ROSI</name>
<dbReference type="PANTHER" id="PTHR46702">
    <property type="entry name" value="DNA LIGASE (DUF1666)-RELATED"/>
    <property type="match status" value="1"/>
</dbReference>
<dbReference type="InterPro" id="IPR012870">
    <property type="entry name" value="DUF1666"/>
</dbReference>
<dbReference type="AlphaFoldDB" id="A0AAV2FJJ3"/>
<dbReference type="EMBL" id="OZ034819">
    <property type="protein sequence ID" value="CAL1398433.1"/>
    <property type="molecule type" value="Genomic_DNA"/>
</dbReference>
<evidence type="ECO:0000313" key="3">
    <source>
        <dbReference type="Proteomes" id="UP001497516"/>
    </source>
</evidence>
<keyword evidence="3" id="KW-1185">Reference proteome</keyword>
<dbReference type="PANTHER" id="PTHR46702:SF1">
    <property type="entry name" value="DUF1666 FAMILY PROTEIN (DUF1666)"/>
    <property type="match status" value="1"/>
</dbReference>
<sequence>MDLFKVRKFRRAHKPEPEKESEGKPVPSPEEPKKDINGGGGGGGEDLSKTNNKSVDVVAEAEDDEDDDFITNEVKRRLKELRRNSFMVLIPEEESLAEQEEEEEEDDGGGEAGEAICGEWRDVEAEGRQWWGGFDVVYDKYCDRMLFFDRLSLLQLNENGCCHMPTTPSPKSSSKKLPSPFRCLSLKKFDDHEDETEHLQQPQNDPYQDLETAYVGQMCLTWEALHCLVANHTNRQASMDIVWYASPCS</sequence>
<feature type="compositionally biased region" description="Basic and acidic residues" evidence="1">
    <location>
        <begin position="14"/>
        <end position="23"/>
    </location>
</feature>
<feature type="compositionally biased region" description="Acidic residues" evidence="1">
    <location>
        <begin position="92"/>
        <end position="109"/>
    </location>
</feature>
<evidence type="ECO:0000256" key="1">
    <source>
        <dbReference type="SAM" id="MobiDB-lite"/>
    </source>
</evidence>
<reference evidence="2 3" key="1">
    <citation type="submission" date="2024-04" db="EMBL/GenBank/DDBJ databases">
        <authorList>
            <person name="Fracassetti M."/>
        </authorList>
    </citation>
    <scope>NUCLEOTIDE SEQUENCE [LARGE SCALE GENOMIC DNA]</scope>
</reference>
<proteinExistence type="predicted"/>
<feature type="region of interest" description="Disordered" evidence="1">
    <location>
        <begin position="1"/>
        <end position="69"/>
    </location>
</feature>
<protein>
    <submittedName>
        <fullName evidence="2">Uncharacterized protein</fullName>
    </submittedName>
</protein>
<feature type="compositionally biased region" description="Basic residues" evidence="1">
    <location>
        <begin position="1"/>
        <end position="13"/>
    </location>
</feature>